<dbReference type="EMBL" id="BJOU01000019">
    <property type="protein sequence ID" value="GED99486.1"/>
    <property type="molecule type" value="Genomic_DNA"/>
</dbReference>
<evidence type="ECO:0000313" key="2">
    <source>
        <dbReference type="EMBL" id="GED99486.1"/>
    </source>
</evidence>
<dbReference type="InterPro" id="IPR000084">
    <property type="entry name" value="PE-PGRS_N"/>
</dbReference>
<name>A0A7I9V2P0_9ACTN</name>
<dbReference type="RefSeq" id="WP_161928755.1">
    <property type="nucleotide sequence ID" value="NZ_BJOU01000019.1"/>
</dbReference>
<feature type="domain" description="PE" evidence="1">
    <location>
        <begin position="5"/>
        <end position="89"/>
    </location>
</feature>
<dbReference type="AlphaFoldDB" id="A0A7I9V2P0"/>
<organism evidence="2 3">
    <name type="scientific">Gordonia crocea</name>
    <dbReference type="NCBI Taxonomy" id="589162"/>
    <lineage>
        <taxon>Bacteria</taxon>
        <taxon>Bacillati</taxon>
        <taxon>Actinomycetota</taxon>
        <taxon>Actinomycetes</taxon>
        <taxon>Mycobacteriales</taxon>
        <taxon>Gordoniaceae</taxon>
        <taxon>Gordonia</taxon>
    </lineage>
</organism>
<gene>
    <name evidence="2" type="ORF">nbrc107697_35250</name>
</gene>
<evidence type="ECO:0000259" key="1">
    <source>
        <dbReference type="Pfam" id="PF00934"/>
    </source>
</evidence>
<comment type="caution">
    <text evidence="2">The sequence shown here is derived from an EMBL/GenBank/DDBJ whole genome shotgun (WGS) entry which is preliminary data.</text>
</comment>
<sequence>MTSNLHADPDGMAVLAGRIEEIAGRLHTMVTAGLAPPPSGRDEVSRAVSDAVGRAAREIERDLADGAREARAFAAALREQAGAIGAADDITVAPTG</sequence>
<keyword evidence="3" id="KW-1185">Reference proteome</keyword>
<dbReference type="Proteomes" id="UP000444980">
    <property type="component" value="Unassembled WGS sequence"/>
</dbReference>
<dbReference type="Pfam" id="PF00934">
    <property type="entry name" value="PE"/>
    <property type="match status" value="1"/>
</dbReference>
<protein>
    <recommendedName>
        <fullName evidence="1">PE domain-containing protein</fullName>
    </recommendedName>
</protein>
<dbReference type="Gene3D" id="1.10.287.850">
    <property type="entry name" value="HP0062-like domain"/>
    <property type="match status" value="1"/>
</dbReference>
<evidence type="ECO:0000313" key="3">
    <source>
        <dbReference type="Proteomes" id="UP000444980"/>
    </source>
</evidence>
<reference evidence="3" key="1">
    <citation type="submission" date="2019-06" db="EMBL/GenBank/DDBJ databases">
        <title>Gordonia isolated from sludge of a wastewater treatment plant.</title>
        <authorList>
            <person name="Tamura T."/>
            <person name="Aoyama K."/>
            <person name="Kang Y."/>
            <person name="Saito S."/>
            <person name="Akiyama N."/>
            <person name="Yazawa K."/>
            <person name="Gonoi T."/>
            <person name="Mikami Y."/>
        </authorList>
    </citation>
    <scope>NUCLEOTIDE SEQUENCE [LARGE SCALE GENOMIC DNA]</scope>
    <source>
        <strain evidence="3">NBRC 107697</strain>
    </source>
</reference>
<proteinExistence type="predicted"/>
<accession>A0A7I9V2P0</accession>